<dbReference type="Proteomes" id="UP000179807">
    <property type="component" value="Unassembled WGS sequence"/>
</dbReference>
<dbReference type="InterPro" id="IPR036322">
    <property type="entry name" value="WD40_repeat_dom_sf"/>
</dbReference>
<dbReference type="SUPFAM" id="SSF81837">
    <property type="entry name" value="BEACH domain"/>
    <property type="match status" value="1"/>
</dbReference>
<dbReference type="GeneID" id="94838129"/>
<dbReference type="InterPro" id="IPR000409">
    <property type="entry name" value="BEACH_dom"/>
</dbReference>
<dbReference type="PROSITE" id="PS50089">
    <property type="entry name" value="ZF_RING_2"/>
    <property type="match status" value="1"/>
</dbReference>
<feature type="domain" description="BEACH-type PH" evidence="5">
    <location>
        <begin position="1745"/>
        <end position="1873"/>
    </location>
</feature>
<evidence type="ECO:0000256" key="1">
    <source>
        <dbReference type="PROSITE-ProRule" id="PRU00175"/>
    </source>
</evidence>
<evidence type="ECO:0000313" key="7">
    <source>
        <dbReference type="Proteomes" id="UP000179807"/>
    </source>
</evidence>
<dbReference type="InterPro" id="IPR050865">
    <property type="entry name" value="BEACH_Domain"/>
</dbReference>
<dbReference type="PROSITE" id="PS51783">
    <property type="entry name" value="PH_BEACH"/>
    <property type="match status" value="1"/>
</dbReference>
<dbReference type="OrthoDB" id="10666080at2759"/>
<comment type="caution">
    <text evidence="6">The sequence shown here is derived from an EMBL/GenBank/DDBJ whole genome shotgun (WGS) entry which is preliminary data.</text>
</comment>
<dbReference type="InterPro" id="IPR036372">
    <property type="entry name" value="BEACH_dom_sf"/>
</dbReference>
<dbReference type="CDD" id="cd06071">
    <property type="entry name" value="Beach"/>
    <property type="match status" value="1"/>
</dbReference>
<reference evidence="6" key="1">
    <citation type="submission" date="2016-10" db="EMBL/GenBank/DDBJ databases">
        <authorList>
            <person name="Benchimol M."/>
            <person name="Almeida L.G."/>
            <person name="Vasconcelos A.T."/>
            <person name="Perreira-Neves A."/>
            <person name="Rosa I.A."/>
            <person name="Tasca T."/>
            <person name="Bogo M.R."/>
            <person name="de Souza W."/>
        </authorList>
    </citation>
    <scope>NUCLEOTIDE SEQUENCE [LARGE SCALE GENOMIC DNA]</scope>
    <source>
        <strain evidence="6">K</strain>
    </source>
</reference>
<dbReference type="PANTHER" id="PTHR13743:SF123">
    <property type="entry name" value="PROTEIN FAN"/>
    <property type="match status" value="1"/>
</dbReference>
<dbReference type="SMART" id="SM01026">
    <property type="entry name" value="Beach"/>
    <property type="match status" value="1"/>
</dbReference>
<dbReference type="EMBL" id="MLAK01000686">
    <property type="protein sequence ID" value="OHT07773.1"/>
    <property type="molecule type" value="Genomic_DNA"/>
</dbReference>
<accession>A0A1J4KE91</accession>
<dbReference type="RefSeq" id="XP_068360909.1">
    <property type="nucleotide sequence ID" value="XM_068503425.1"/>
</dbReference>
<dbReference type="PROSITE" id="PS50197">
    <property type="entry name" value="BEACH"/>
    <property type="match status" value="1"/>
</dbReference>
<keyword evidence="1" id="KW-0479">Metal-binding</keyword>
<feature type="region of interest" description="Disordered" evidence="2">
    <location>
        <begin position="2543"/>
        <end position="2566"/>
    </location>
</feature>
<feature type="domain" description="BEACH" evidence="4">
    <location>
        <begin position="1895"/>
        <end position="2182"/>
    </location>
</feature>
<protein>
    <recommendedName>
        <fullName evidence="8">Beige/BEACH domain containing protein</fullName>
    </recommendedName>
</protein>
<name>A0A1J4KE91_9EUKA</name>
<dbReference type="VEuPathDB" id="TrichDB:TRFO_23875"/>
<dbReference type="Gene3D" id="2.130.10.10">
    <property type="entry name" value="YVTN repeat-like/Quinoprotein amine dehydrogenase"/>
    <property type="match status" value="1"/>
</dbReference>
<evidence type="ECO:0000259" key="3">
    <source>
        <dbReference type="PROSITE" id="PS50089"/>
    </source>
</evidence>
<dbReference type="Pfam" id="PF02138">
    <property type="entry name" value="Beach"/>
    <property type="match status" value="1"/>
</dbReference>
<keyword evidence="1" id="KW-0862">Zinc</keyword>
<dbReference type="InterPro" id="IPR015943">
    <property type="entry name" value="WD40/YVTN_repeat-like_dom_sf"/>
</dbReference>
<evidence type="ECO:0000313" key="6">
    <source>
        <dbReference type="EMBL" id="OHT07773.1"/>
    </source>
</evidence>
<evidence type="ECO:0000259" key="4">
    <source>
        <dbReference type="PROSITE" id="PS50197"/>
    </source>
</evidence>
<organism evidence="6 7">
    <name type="scientific">Tritrichomonas foetus</name>
    <dbReference type="NCBI Taxonomy" id="1144522"/>
    <lineage>
        <taxon>Eukaryota</taxon>
        <taxon>Metamonada</taxon>
        <taxon>Parabasalia</taxon>
        <taxon>Tritrichomonadida</taxon>
        <taxon>Tritrichomonadidae</taxon>
        <taxon>Tritrichomonas</taxon>
    </lineage>
</organism>
<dbReference type="GO" id="GO:0008270">
    <property type="term" value="F:zinc ion binding"/>
    <property type="evidence" value="ECO:0007669"/>
    <property type="project" value="UniProtKB-KW"/>
</dbReference>
<dbReference type="Gene3D" id="1.10.1540.10">
    <property type="entry name" value="BEACH domain"/>
    <property type="match status" value="1"/>
</dbReference>
<feature type="domain" description="RING-type" evidence="3">
    <location>
        <begin position="2496"/>
        <end position="2539"/>
    </location>
</feature>
<dbReference type="SUPFAM" id="SSF50729">
    <property type="entry name" value="PH domain-like"/>
    <property type="match status" value="1"/>
</dbReference>
<evidence type="ECO:0000256" key="2">
    <source>
        <dbReference type="SAM" id="MobiDB-lite"/>
    </source>
</evidence>
<proteinExistence type="predicted"/>
<sequence length="2566" mass="295373">MSQHDVILSMVEAISCNFTNFDQAGQEFQIQMIFQTIPFFNEIFSLLNPQYAHQLVELHKVANEYLKGCNRCIYSIAKEGADLDRFVDFLNGLILSCLVSECIDSVTQLLVGILNIRDIPSDRLKLFEKPFQSFFQYPDLRSELTKHDGLLTAWFTYVSEPENPLVSYLFLLFSQYLEFFVLPDFIPHITDLIAAVSASFPTLSLTNAQFIIELFQKLVSLDPKLYIQKLEENLMFHSLRDFIVLHQDEDPELISYLEFFNTLIPLQTNIKVPSLDMIISLISSEDCKTPLRHRALEGIENLLRYITAENLPFTADQIALIANSIPLNDEQSVYTFSTICLNLNIQANFDLSPIIQYLQRFVTFELLLNVDMTKYISLFLCYQQEISPFIPKFYSSIFVKVDTKLFAKIVNKYDHLFAFLIQHFEEPLSMDQLQTFLTTLIASIPYYENIGSAKSCLQNIITSKKGYLFTQQIFNSIDEIAAEEYDVSELVTCLTVTAQESSFFRIECIRQKVYLMLLEFHKNYETNNCVILDFIAVLSKHRYISSLDVAVYEKLVEVDLLQADSDQLLRFALGLKQNQDFEDGTLCFPSILGYCTDYVFTSRYDLWVCGRIGLGSWLKDSGRPISEFPSITAVASQYAKLEHLEMLINYPEIFYQTCLNLSQLPPLFEFPKKYNSSFGAVYESMKSLCFWFQVSENSEEQTSFISIGSSQLYFQNKEIKYDNNTVSPFDTGKWTFFSLFFDQTGMCSILIDNKNVFNFKPTASKKTVTFGGKNCAVAWYIGGVIRFFNEQVTLETFSRIRSLGVASSKSEGESQRKYALTSAPLWGPVANANNPDRKERAISIFSLLNYLQIVKIKPTFIFTRAIELSQTGDSAGANFLLKSLCVLKKNNFFSQSNESFSLSISVLFHTYQDILTNDTIDLILDCYETNGGYDWNSFFVFAFDHALLFSKHAVIFVSKFFELIARYPIEQESSKYAFTLYLFSLMSISEFDHSLNPSILDFVEKLNPECSLILYLLASYPEMATNITDNSIPYTIDPEDITIQYILTLISRLKITKFRHYFLFNVLPSTACCSLANILVKQKVEAIDYDTIFECLLYNCFMPDAWFCAISICTHSTIEDLHNFSIANFDMTFMEHFLKMYTILICACFHLNIESFWVRFAAFLTEQLIYIVPNIPERCFHNKSTKFWLIQMMTFGQHFDKMSSFPPYPLAFTSEDILAYIEMRGHSYPTNYGKPYTFQQIEIDFNKKCSLNHISKFVYQISPKEICLNGVAKYQVQQRHTQAFNEIYETNKTVAATDWVNFIHELISRFDIEQNSIHVDQHPLTDILIRLLSTFVVNCPALFQTIFNTMSIFPNDLMMLQVRKIIICSLNICEQRKMYHNHLLDIACKRALEGWFPSQYIDVLSRIFNIASQNLNDPNFSLPVSFYDAIIFGFDVVQLDDIPRLMKLVSENKQYFVQPSLFLNFDLCFAFMGKMLSIVHTLPETFFPLWKYFVETIEQSDQFSLSWSKNVTNFDLNDLLTPIKLLGNEGTDKFMKWKVSNPSFTQIESMLYDRMNSYRAQVLSATAVSLDNLMKTRNENSIEFVKFTNKLILDRSQKLTNDKTIAACSRHIFREYYLFINSFFIRRREALVSVTFPLKFKESNRKGITILADPLYPTRRLEKSPLSYCLPSFPDGSDKELFPLKPSQEFDTGYYSKAISDLFTFCCVQSQFLVQFSPHSIHVMFSQFLPIKPYQNLIILQIMLNKGVPFSYSCNCHLLYGVDTVPGALFLSENTMYFAEGFSVEDDGFTFTHTVDFAPHQFYMHNILTNHFGPFRLFQGHPIIEWPFADIVAAYPHIWIHKPYSIALNFVRGFNFVLNFKKTEYNYIFPILKKYASQFYETAPPPTSVNSPVNSGRLLQLTHKEAMQKWTNGEIDTFTYLCLLNRFGKRLTCDLTQYYVFPWIISDYESQTLENAPIESFRDLKLPMGQIGKERSERFNEFFRDTDFQYYYGTHYMHFGVVLYFMFRIDPFTFFWFLLHKGWDHPNRIFNDLAEAWMMAAFNSPSDIKEVIPQFFTVPELFENISSLPLTVNDEGKSISEVKLPKWAKNSRDLTTQLMQNLESERIIKQINHWIDLIFGEKSRGSGAKEAKNLFHPLCYANTKNDIEEESEDLVEREANITCIINFGQCPQQVTSKPHPQLKTPKTWKTLVSSSQSASQPVVVNHNWQKLRSEQFLMPATASFADNSNILTINQQIGAFLPTGQFIFVKEGCISLVNKGMNESIKLVSNDSFLSISSISISPDGLYMIMARREGSVLLVRLSYNKGEAKSAKIIKIFSTESEIVSVACSSEHFLALACCKNKILQFDIGLFTPLPLIELDFQVKNVEIDENAALIVAYGDHDIAVLSISGQLLIKHSVKPLISCITMSKLPEYFEDRFFVTGHNDGSVIFWKVSFSENNIMEIGSNQLSIDPISTVVLSPNSQRLFVTTKLETFCCECIGSSCSPLKKELYSCECASCSSDIQKNSQVCSKCGRFVCMKCITKEMNALKTTYTCILCQPPAQDSNNSSPSGVKRRNSVMNRGEDM</sequence>
<gene>
    <name evidence="6" type="ORF">TRFO_23875</name>
</gene>
<keyword evidence="7" id="KW-1185">Reference proteome</keyword>
<keyword evidence="1" id="KW-0863">Zinc-finger</keyword>
<dbReference type="SUPFAM" id="SSF50978">
    <property type="entry name" value="WD40 repeat-like"/>
    <property type="match status" value="1"/>
</dbReference>
<dbReference type="InterPro" id="IPR023362">
    <property type="entry name" value="PH-BEACH_dom"/>
</dbReference>
<dbReference type="InterPro" id="IPR001841">
    <property type="entry name" value="Znf_RING"/>
</dbReference>
<evidence type="ECO:0008006" key="8">
    <source>
        <dbReference type="Google" id="ProtNLM"/>
    </source>
</evidence>
<dbReference type="PANTHER" id="PTHR13743">
    <property type="entry name" value="BEIGE/BEACH-RELATED"/>
    <property type="match status" value="1"/>
</dbReference>
<evidence type="ECO:0000259" key="5">
    <source>
        <dbReference type="PROSITE" id="PS51783"/>
    </source>
</evidence>